<proteinExistence type="predicted"/>
<reference evidence="3 4" key="1">
    <citation type="submission" date="2018-11" db="EMBL/GenBank/DDBJ databases">
        <title>Deinococcus shelandsis sp. nov., isolated from South Shetland Islands soil of Antarctica.</title>
        <authorList>
            <person name="Tian J."/>
        </authorList>
    </citation>
    <scope>NUCLEOTIDE SEQUENCE [LARGE SCALE GENOMIC DNA]</scope>
    <source>
        <strain evidence="3 4">S14-83T</strain>
    </source>
</reference>
<accession>A0A3G8YES9</accession>
<dbReference type="RefSeq" id="WP_124869674.1">
    <property type="nucleotide sequence ID" value="NZ_CP034183.1"/>
</dbReference>
<organism evidence="3 4">
    <name type="scientific">Deinococcus psychrotolerans</name>
    <dbReference type="NCBI Taxonomy" id="2489213"/>
    <lineage>
        <taxon>Bacteria</taxon>
        <taxon>Thermotogati</taxon>
        <taxon>Deinococcota</taxon>
        <taxon>Deinococci</taxon>
        <taxon>Deinococcales</taxon>
        <taxon>Deinococcaceae</taxon>
        <taxon>Deinococcus</taxon>
    </lineage>
</organism>
<evidence type="ECO:0000313" key="3">
    <source>
        <dbReference type="EMBL" id="AZI42657.1"/>
    </source>
</evidence>
<dbReference type="KEGG" id="dph:EHF33_07755"/>
<keyword evidence="4" id="KW-1185">Reference proteome</keyword>
<evidence type="ECO:0008006" key="5">
    <source>
        <dbReference type="Google" id="ProtNLM"/>
    </source>
</evidence>
<evidence type="ECO:0000256" key="2">
    <source>
        <dbReference type="SAM" id="SignalP"/>
    </source>
</evidence>
<feature type="region of interest" description="Disordered" evidence="1">
    <location>
        <begin position="209"/>
        <end position="228"/>
    </location>
</feature>
<feature type="signal peptide" evidence="2">
    <location>
        <begin position="1"/>
        <end position="23"/>
    </location>
</feature>
<sequence>MTNLTLKQPALALALLGTSLVLGACGSTTPVTPPAATTVNVISGTITPWIAGRTDTISSQRLNKSATVNGTGNFDLGLPDAQTTTSQYSGDLTDGSQLFFACSGGTVSVTPNLKYTAISGLFLASQVKPEYFNYSAYSGTNFTYRTWWFVNKDATVTSNGADCAGEGVLGKITANLNLKQGWNIVEYARTGNSSGFAYNLSSVAPNNSRMSWRPNPNTDGSQSLSLGSQSIQANPWSLVR</sequence>
<protein>
    <recommendedName>
        <fullName evidence="5">Lipoprotein</fullName>
    </recommendedName>
</protein>
<dbReference type="Proteomes" id="UP000276417">
    <property type="component" value="Chromosome 1"/>
</dbReference>
<dbReference type="OrthoDB" id="65060at2"/>
<evidence type="ECO:0000256" key="1">
    <source>
        <dbReference type="SAM" id="MobiDB-lite"/>
    </source>
</evidence>
<gene>
    <name evidence="3" type="ORF">EHF33_07755</name>
</gene>
<evidence type="ECO:0000313" key="4">
    <source>
        <dbReference type="Proteomes" id="UP000276417"/>
    </source>
</evidence>
<feature type="chain" id="PRO_5018310725" description="Lipoprotein" evidence="2">
    <location>
        <begin position="24"/>
        <end position="240"/>
    </location>
</feature>
<dbReference type="PROSITE" id="PS51257">
    <property type="entry name" value="PROKAR_LIPOPROTEIN"/>
    <property type="match status" value="1"/>
</dbReference>
<keyword evidence="2" id="KW-0732">Signal</keyword>
<dbReference type="EMBL" id="CP034183">
    <property type="protein sequence ID" value="AZI42657.1"/>
    <property type="molecule type" value="Genomic_DNA"/>
</dbReference>
<dbReference type="AlphaFoldDB" id="A0A3G8YES9"/>
<name>A0A3G8YES9_9DEIO</name>
<feature type="compositionally biased region" description="Polar residues" evidence="1">
    <location>
        <begin position="209"/>
        <end position="219"/>
    </location>
</feature>